<feature type="signal peptide" evidence="3">
    <location>
        <begin position="1"/>
        <end position="26"/>
    </location>
</feature>
<name>A0A290ZC42_9PSEU</name>
<dbReference type="AlphaFoldDB" id="A0A290ZC42"/>
<evidence type="ECO:0000256" key="1">
    <source>
        <dbReference type="ARBA" id="ARBA00010062"/>
    </source>
</evidence>
<evidence type="ECO:0000313" key="5">
    <source>
        <dbReference type="EMBL" id="ATE56578.1"/>
    </source>
</evidence>
<dbReference type="InterPro" id="IPR028082">
    <property type="entry name" value="Peripla_BP_I"/>
</dbReference>
<accession>A0A290ZC42</accession>
<dbReference type="SUPFAM" id="SSF53822">
    <property type="entry name" value="Periplasmic binding protein-like I"/>
    <property type="match status" value="1"/>
</dbReference>
<evidence type="ECO:0000313" key="6">
    <source>
        <dbReference type="Proteomes" id="UP000218505"/>
    </source>
</evidence>
<dbReference type="EMBL" id="CP023445">
    <property type="protein sequence ID" value="ATE56578.1"/>
    <property type="molecule type" value="Genomic_DNA"/>
</dbReference>
<dbReference type="CDD" id="cd06342">
    <property type="entry name" value="PBP1_ABC_LIVBP-like"/>
    <property type="match status" value="1"/>
</dbReference>
<dbReference type="Pfam" id="PF13458">
    <property type="entry name" value="Peripla_BP_6"/>
    <property type="match status" value="1"/>
</dbReference>
<evidence type="ECO:0000256" key="2">
    <source>
        <dbReference type="ARBA" id="ARBA00022729"/>
    </source>
</evidence>
<reference evidence="5" key="1">
    <citation type="submission" date="2017-09" db="EMBL/GenBank/DDBJ databases">
        <title>Complete Genome Sequence of ansamitocin-producing Bacterium Actinosynnema pretiosum X47.</title>
        <authorList>
            <person name="Cao G."/>
            <person name="Zong G."/>
            <person name="Zhong C."/>
            <person name="Fu J."/>
        </authorList>
    </citation>
    <scope>NUCLEOTIDE SEQUENCE [LARGE SCALE GENOMIC DNA]</scope>
    <source>
        <strain evidence="5">X47</strain>
    </source>
</reference>
<dbReference type="KEGG" id="apre:CNX65_27585"/>
<feature type="domain" description="Leucine-binding protein" evidence="4">
    <location>
        <begin position="44"/>
        <end position="382"/>
    </location>
</feature>
<keyword evidence="6" id="KW-1185">Reference proteome</keyword>
<feature type="chain" id="PRO_5012177288" evidence="3">
    <location>
        <begin position="27"/>
        <end position="397"/>
    </location>
</feature>
<dbReference type="Proteomes" id="UP000218505">
    <property type="component" value="Chromosome"/>
</dbReference>
<evidence type="ECO:0000259" key="4">
    <source>
        <dbReference type="Pfam" id="PF13458"/>
    </source>
</evidence>
<evidence type="ECO:0000256" key="3">
    <source>
        <dbReference type="SAM" id="SignalP"/>
    </source>
</evidence>
<sequence length="397" mass="40687">MGGIPVSGARLGRVLALAAASSLVLAACAGGGGSSSTGSGDGDTVKIGFMGDLTGENSAIVIPPRNGAKLAVDEYNAKNPKVKIELVEYDSQGKPEQATSLITKAVGSDKISALIGPAFSGESKAIGGVLDQNKIPSISPSATNPGLAANGWSFWHRVVANDDDQGPGIADFLVKAKSPKKAFVLSDDQEYSTGLADAVAKAFEGAGVAVEKDRFSKDASDYSSVVTKVASANPDVIVYGGYYAQAGRLLKQLRDSNVTAPFASGDGSLDAQLVSAAGAQAAEGAILACPCNIPSADVTGPLKTFYDNYKKATNADPAIYATEGYDAATAYIKAIEAGNTTSEKINDFLKTADFEGVSKPIKFKANGEPENNAIFIYQVKGGVLKLLGAADEAKLEG</sequence>
<organism evidence="5 6">
    <name type="scientific">Actinosynnema pretiosum</name>
    <dbReference type="NCBI Taxonomy" id="42197"/>
    <lineage>
        <taxon>Bacteria</taxon>
        <taxon>Bacillati</taxon>
        <taxon>Actinomycetota</taxon>
        <taxon>Actinomycetes</taxon>
        <taxon>Pseudonocardiales</taxon>
        <taxon>Pseudonocardiaceae</taxon>
        <taxon>Actinosynnema</taxon>
    </lineage>
</organism>
<dbReference type="PANTHER" id="PTHR47151">
    <property type="entry name" value="LEU/ILE/VAL-BINDING ABC TRANSPORTER SUBUNIT"/>
    <property type="match status" value="1"/>
</dbReference>
<keyword evidence="2 3" id="KW-0732">Signal</keyword>
<dbReference type="Gene3D" id="3.40.50.2300">
    <property type="match status" value="2"/>
</dbReference>
<dbReference type="PANTHER" id="PTHR47151:SF2">
    <property type="entry name" value="AMINO ACID BINDING PROTEIN"/>
    <property type="match status" value="1"/>
</dbReference>
<gene>
    <name evidence="5" type="ORF">CNX65_27585</name>
</gene>
<dbReference type="InterPro" id="IPR028081">
    <property type="entry name" value="Leu-bd"/>
</dbReference>
<protein>
    <submittedName>
        <fullName evidence="5">Branched chain amino acid ABC transporter substrate-binding protein</fullName>
    </submittedName>
</protein>
<proteinExistence type="inferred from homology"/>
<comment type="similarity">
    <text evidence="1">Belongs to the leucine-binding protein family.</text>
</comment>